<keyword evidence="1" id="KW-0472">Membrane</keyword>
<evidence type="ECO:0000256" key="1">
    <source>
        <dbReference type="SAM" id="Phobius"/>
    </source>
</evidence>
<protein>
    <submittedName>
        <fullName evidence="2">Uncharacterized protein</fullName>
    </submittedName>
</protein>
<name>A0A0H3ZXX3_9VIBR</name>
<keyword evidence="1" id="KW-0812">Transmembrane</keyword>
<sequence>MRVWTFKAHDTLDGRTNEKEAVMFIRVIFTALSFCAVFVVVSDNVPSWGHVLGWGYILGMLALGVITLKAEQLMAWCDKQLAKKRK</sequence>
<dbReference type="EMBL" id="KP795565">
    <property type="protein sequence ID" value="AKN38125.1"/>
    <property type="molecule type" value="Genomic_DNA"/>
</dbReference>
<organism evidence="2">
    <name type="scientific">Vibrio tasmaniensis</name>
    <dbReference type="NCBI Taxonomy" id="212663"/>
    <lineage>
        <taxon>Bacteria</taxon>
        <taxon>Pseudomonadati</taxon>
        <taxon>Pseudomonadota</taxon>
        <taxon>Gammaproteobacteria</taxon>
        <taxon>Vibrionales</taxon>
        <taxon>Vibrionaceae</taxon>
        <taxon>Vibrio</taxon>
    </lineage>
</organism>
<keyword evidence="1" id="KW-1133">Transmembrane helix</keyword>
<proteinExistence type="predicted"/>
<feature type="transmembrane region" description="Helical" evidence="1">
    <location>
        <begin position="53"/>
        <end position="76"/>
    </location>
</feature>
<feature type="transmembrane region" description="Helical" evidence="1">
    <location>
        <begin position="21"/>
        <end position="41"/>
    </location>
</feature>
<dbReference type="EMBL" id="KP795471">
    <property type="protein sequence ID" value="AKN36165.1"/>
    <property type="molecule type" value="Genomic_DNA"/>
</dbReference>
<dbReference type="EMBL" id="KP795574">
    <property type="protein sequence ID" value="AKN38316.1"/>
    <property type="molecule type" value="Genomic_DNA"/>
</dbReference>
<evidence type="ECO:0000313" key="2">
    <source>
        <dbReference type="EMBL" id="AKN38316.1"/>
    </source>
</evidence>
<dbReference type="AlphaFoldDB" id="A0A0H3ZXX3"/>
<accession>A0A0H3ZXX3</accession>
<reference evidence="2" key="1">
    <citation type="journal article" date="2015" name="MBio">
        <title>Eco-Evolutionary Dynamics of Episomes among Ecologically Cohesive Bacterial Populations.</title>
        <authorList>
            <person name="Xue H."/>
            <person name="Cordero O.X."/>
            <person name="Camas F.M."/>
            <person name="Trimble W."/>
            <person name="Meyer F."/>
            <person name="Guglielmini J."/>
            <person name="Rocha E.P."/>
            <person name="Polz M.F."/>
        </authorList>
    </citation>
    <scope>NUCLEOTIDE SEQUENCE</scope>
    <source>
        <strain evidence="2">FF_268</strain>
    </source>
</reference>